<sequence>MDIRQLRYFCAIAEEGQISRAAQRLHIAQPPLSYQLKLLEEELGVKLIDRNTRSLSLTKAGLAFYQRAEQILGLMKVAAIEARDVEYGVNGVLTIGSPPAIGNIYIPERIKRFHQEYPHVRFQWREGNTYRILELLNADMIEFGIARLPVPMGSYESKPLLTESWMAVSRNDDPKWIGKDNIGLEELEGIPLILMQRQAGIHCHDMVIDEMKNKGVNADVFCESDNISAILSLVEAELGIAILPVSTLSVRPSGDFHAMAIANCQLQSSSAILWKKDKPLSAAAKLFLEMF</sequence>
<evidence type="ECO:0000259" key="5">
    <source>
        <dbReference type="PROSITE" id="PS50931"/>
    </source>
</evidence>
<dbReference type="AlphaFoldDB" id="C3X7G6"/>
<dbReference type="GO" id="GO:0003700">
    <property type="term" value="F:DNA-binding transcription factor activity"/>
    <property type="evidence" value="ECO:0007669"/>
    <property type="project" value="InterPro"/>
</dbReference>
<dbReference type="Gene3D" id="1.10.10.10">
    <property type="entry name" value="Winged helix-like DNA-binding domain superfamily/Winged helix DNA-binding domain"/>
    <property type="match status" value="1"/>
</dbReference>
<evidence type="ECO:0000256" key="2">
    <source>
        <dbReference type="ARBA" id="ARBA00023015"/>
    </source>
</evidence>
<dbReference type="PRINTS" id="PR00039">
    <property type="entry name" value="HTHLYSR"/>
</dbReference>
<keyword evidence="7" id="KW-1185">Reference proteome</keyword>
<organism evidence="6 7">
    <name type="scientific">Oxalobacter formigenes OXCC13</name>
    <dbReference type="NCBI Taxonomy" id="556269"/>
    <lineage>
        <taxon>Bacteria</taxon>
        <taxon>Pseudomonadati</taxon>
        <taxon>Pseudomonadota</taxon>
        <taxon>Betaproteobacteria</taxon>
        <taxon>Burkholderiales</taxon>
        <taxon>Oxalobacteraceae</taxon>
        <taxon>Oxalobacter</taxon>
    </lineage>
</organism>
<dbReference type="HOGENOM" id="CLU_039613_6_2_4"/>
<dbReference type="GO" id="GO:0003677">
    <property type="term" value="F:DNA binding"/>
    <property type="evidence" value="ECO:0007669"/>
    <property type="project" value="UniProtKB-KW"/>
</dbReference>
<keyword evidence="4" id="KW-0804">Transcription</keyword>
<dbReference type="GO" id="GO:0005829">
    <property type="term" value="C:cytosol"/>
    <property type="evidence" value="ECO:0007669"/>
    <property type="project" value="TreeGrafter"/>
</dbReference>
<dbReference type="PANTHER" id="PTHR30419">
    <property type="entry name" value="HTH-TYPE TRANSCRIPTIONAL REGULATOR YBHD"/>
    <property type="match status" value="1"/>
</dbReference>
<dbReference type="Pfam" id="PF00126">
    <property type="entry name" value="HTH_1"/>
    <property type="match status" value="1"/>
</dbReference>
<dbReference type="eggNOG" id="COG0583">
    <property type="taxonomic scope" value="Bacteria"/>
</dbReference>
<name>C3X7G6_OXAFO</name>
<dbReference type="OrthoDB" id="8807047at2"/>
<dbReference type="PANTHER" id="PTHR30419:SF28">
    <property type="entry name" value="HTH-TYPE TRANSCRIPTIONAL REGULATOR BSDA"/>
    <property type="match status" value="1"/>
</dbReference>
<evidence type="ECO:0000313" key="7">
    <source>
        <dbReference type="Proteomes" id="UP000005089"/>
    </source>
</evidence>
<dbReference type="PROSITE" id="PS50931">
    <property type="entry name" value="HTH_LYSR"/>
    <property type="match status" value="1"/>
</dbReference>
<proteinExistence type="inferred from homology"/>
<gene>
    <name evidence="6" type="ORF">OFBG_00170</name>
</gene>
<dbReference type="Pfam" id="PF03466">
    <property type="entry name" value="LysR_substrate"/>
    <property type="match status" value="1"/>
</dbReference>
<dbReference type="Gene3D" id="3.40.190.290">
    <property type="match status" value="1"/>
</dbReference>
<dbReference type="CDD" id="cd05466">
    <property type="entry name" value="PBP2_LTTR_substrate"/>
    <property type="match status" value="1"/>
</dbReference>
<reference evidence="6 7" key="1">
    <citation type="submission" date="2009-02" db="EMBL/GenBank/DDBJ databases">
        <title>The Genome Sequence of Oxalobacter formigenes OXCC13.</title>
        <authorList>
            <consortium name="The Broad Institute Genome Sequencing Platform"/>
            <person name="Ward D."/>
            <person name="Young S.K."/>
            <person name="Kodira C.D."/>
            <person name="Zeng Q."/>
            <person name="Koehrsen M."/>
            <person name="Alvarado L."/>
            <person name="Berlin A."/>
            <person name="Borenstein D."/>
            <person name="Chen Z."/>
            <person name="Engels R."/>
            <person name="Freedman E."/>
            <person name="Gellesch M."/>
            <person name="Goldberg J."/>
            <person name="Griggs A."/>
            <person name="Gujja S."/>
            <person name="Heiman D."/>
            <person name="Hepburn T."/>
            <person name="Howarth C."/>
            <person name="Jen D."/>
            <person name="Larson L."/>
            <person name="Lewis B."/>
            <person name="Mehta T."/>
            <person name="Park D."/>
            <person name="Pearson M."/>
            <person name="Roberts A."/>
            <person name="Saif S."/>
            <person name="Shea T."/>
            <person name="Shenoy N."/>
            <person name="Sisk P."/>
            <person name="Stolte C."/>
            <person name="Sykes S."/>
            <person name="Walk T."/>
            <person name="White J."/>
            <person name="Yandava C."/>
            <person name="Allison M.J."/>
            <person name="Lander E."/>
            <person name="Nusbaum C."/>
            <person name="Galagan J."/>
            <person name="Birren B."/>
        </authorList>
    </citation>
    <scope>NUCLEOTIDE SEQUENCE [LARGE SCALE GENOMIC DNA]</scope>
    <source>
        <strain evidence="6 7">OXCC13</strain>
    </source>
</reference>
<dbReference type="SUPFAM" id="SSF53850">
    <property type="entry name" value="Periplasmic binding protein-like II"/>
    <property type="match status" value="1"/>
</dbReference>
<dbReference type="SUPFAM" id="SSF46785">
    <property type="entry name" value="Winged helix' DNA-binding domain"/>
    <property type="match status" value="1"/>
</dbReference>
<dbReference type="FunFam" id="1.10.10.10:FF:000001">
    <property type="entry name" value="LysR family transcriptional regulator"/>
    <property type="match status" value="1"/>
</dbReference>
<comment type="similarity">
    <text evidence="1">Belongs to the LysR transcriptional regulatory family.</text>
</comment>
<dbReference type="InterPro" id="IPR000847">
    <property type="entry name" value="LysR_HTH_N"/>
</dbReference>
<dbReference type="EMBL" id="GG658170">
    <property type="protein sequence ID" value="EEO29142.1"/>
    <property type="molecule type" value="Genomic_DNA"/>
</dbReference>
<accession>C3X7G6</accession>
<dbReference type="InterPro" id="IPR036388">
    <property type="entry name" value="WH-like_DNA-bd_sf"/>
</dbReference>
<dbReference type="InterPro" id="IPR036390">
    <property type="entry name" value="WH_DNA-bd_sf"/>
</dbReference>
<dbReference type="STRING" id="847.BRW83_2109"/>
<feature type="domain" description="HTH lysR-type" evidence="5">
    <location>
        <begin position="1"/>
        <end position="58"/>
    </location>
</feature>
<dbReference type="InterPro" id="IPR050950">
    <property type="entry name" value="HTH-type_LysR_regulators"/>
</dbReference>
<evidence type="ECO:0000313" key="6">
    <source>
        <dbReference type="EMBL" id="EEO29142.1"/>
    </source>
</evidence>
<keyword evidence="2" id="KW-0805">Transcription regulation</keyword>
<keyword evidence="3" id="KW-0238">DNA-binding</keyword>
<protein>
    <submittedName>
        <fullName evidence="6">LysR substrate binding domain protein</fullName>
    </submittedName>
</protein>
<dbReference type="InterPro" id="IPR005119">
    <property type="entry name" value="LysR_subst-bd"/>
</dbReference>
<dbReference type="RefSeq" id="WP_005879452.1">
    <property type="nucleotide sequence ID" value="NZ_CP019430.1"/>
</dbReference>
<dbReference type="GeneID" id="77135935"/>
<evidence type="ECO:0000256" key="3">
    <source>
        <dbReference type="ARBA" id="ARBA00023125"/>
    </source>
</evidence>
<evidence type="ECO:0000256" key="1">
    <source>
        <dbReference type="ARBA" id="ARBA00009437"/>
    </source>
</evidence>
<dbReference type="Proteomes" id="UP000005089">
    <property type="component" value="Unassembled WGS sequence"/>
</dbReference>
<evidence type="ECO:0000256" key="4">
    <source>
        <dbReference type="ARBA" id="ARBA00023163"/>
    </source>
</evidence>